<comment type="subcellular location">
    <subcellularLocation>
        <location evidence="13">Cytoplasm</location>
    </subcellularLocation>
</comment>
<evidence type="ECO:0000256" key="5">
    <source>
        <dbReference type="ARBA" id="ARBA00022915"/>
    </source>
</evidence>
<dbReference type="GO" id="GO:0008839">
    <property type="term" value="F:4-hydroxy-tetrahydrodipicolinate reductase"/>
    <property type="evidence" value="ECO:0007669"/>
    <property type="project" value="UniProtKB-UniRule"/>
</dbReference>
<comment type="caution">
    <text evidence="16">The sequence shown here is derived from an EMBL/GenBank/DDBJ whole genome shotgun (WGS) entry which is preliminary data.</text>
</comment>
<dbReference type="PIRSF" id="PIRSF000161">
    <property type="entry name" value="DHPR"/>
    <property type="match status" value="1"/>
</dbReference>
<evidence type="ECO:0000256" key="10">
    <source>
        <dbReference type="ARBA" id="ARBA00038983"/>
    </source>
</evidence>
<comment type="subunit">
    <text evidence="13">Homotetramer.</text>
</comment>
<dbReference type="PATRIC" id="fig|86105.3.peg.968"/>
<evidence type="ECO:0000259" key="14">
    <source>
        <dbReference type="Pfam" id="PF01113"/>
    </source>
</evidence>
<keyword evidence="17" id="KW-1185">Reference proteome</keyword>
<comment type="catalytic activity">
    <reaction evidence="11 13">
        <text>(S)-2,3,4,5-tetrahydrodipicolinate + NADP(+) + H2O = (2S,4S)-4-hydroxy-2,3,4,5-tetrahydrodipicolinate + NADPH + H(+)</text>
        <dbReference type="Rhea" id="RHEA:35331"/>
        <dbReference type="ChEBI" id="CHEBI:15377"/>
        <dbReference type="ChEBI" id="CHEBI:15378"/>
        <dbReference type="ChEBI" id="CHEBI:16845"/>
        <dbReference type="ChEBI" id="CHEBI:57783"/>
        <dbReference type="ChEBI" id="CHEBI:58349"/>
        <dbReference type="ChEBI" id="CHEBI:67139"/>
        <dbReference type="EC" id="1.17.1.8"/>
    </reaction>
</comment>
<dbReference type="UniPathway" id="UPA00034">
    <property type="reaction ID" value="UER00018"/>
</dbReference>
<dbReference type="EMBL" id="JSWE01000096">
    <property type="protein sequence ID" value="KIE05392.1"/>
    <property type="molecule type" value="Genomic_DNA"/>
</dbReference>
<dbReference type="Proteomes" id="UP000031258">
    <property type="component" value="Unassembled WGS sequence"/>
</dbReference>
<reference evidence="16 17" key="1">
    <citation type="submission" date="2014-11" db="EMBL/GenBank/DDBJ databases">
        <title>A Rickettsiales Symbiont of Amoebae With Ancient Features.</title>
        <authorList>
            <person name="Schulz F."/>
            <person name="Martijn J."/>
            <person name="Wascher F."/>
            <person name="Kostanjsek R."/>
            <person name="Ettema T.J."/>
            <person name="Horn M."/>
        </authorList>
    </citation>
    <scope>NUCLEOTIDE SEQUENCE [LARGE SCALE GENOMIC DNA]</scope>
    <source>
        <strain evidence="16 17">UWC36</strain>
    </source>
</reference>
<feature type="domain" description="Dihydrodipicolinate reductase C-terminal" evidence="15">
    <location>
        <begin position="133"/>
        <end position="266"/>
    </location>
</feature>
<dbReference type="InterPro" id="IPR023940">
    <property type="entry name" value="DHDPR_bac"/>
</dbReference>
<dbReference type="GO" id="GO:0009089">
    <property type="term" value="P:lysine biosynthetic process via diaminopimelate"/>
    <property type="evidence" value="ECO:0007669"/>
    <property type="project" value="UniProtKB-UniRule"/>
</dbReference>
<dbReference type="STRING" id="86105.NF27_DT01660"/>
<dbReference type="GO" id="GO:0019877">
    <property type="term" value="P:diaminopimelate biosynthetic process"/>
    <property type="evidence" value="ECO:0007669"/>
    <property type="project" value="UniProtKB-UniRule"/>
</dbReference>
<dbReference type="Gene3D" id="3.40.50.720">
    <property type="entry name" value="NAD(P)-binding Rossmann-like Domain"/>
    <property type="match status" value="1"/>
</dbReference>
<protein>
    <recommendedName>
        <fullName evidence="10 13">4-hydroxy-tetrahydrodipicolinate reductase</fullName>
        <shortName evidence="13">HTPA reductase</shortName>
        <ecNumber evidence="10 13">1.17.1.8</ecNumber>
    </recommendedName>
</protein>
<comment type="function">
    <text evidence="13">Catalyzes the conversion of 4-hydroxy-tetrahydrodipicolinate (HTPA) to tetrahydrodipicolinate.</text>
</comment>
<evidence type="ECO:0000313" key="16">
    <source>
        <dbReference type="EMBL" id="KIE05392.1"/>
    </source>
</evidence>
<dbReference type="GO" id="GO:0016726">
    <property type="term" value="F:oxidoreductase activity, acting on CH or CH2 groups, NAD or NADP as acceptor"/>
    <property type="evidence" value="ECO:0007669"/>
    <property type="project" value="UniProtKB-UniRule"/>
</dbReference>
<dbReference type="Gene3D" id="3.30.360.10">
    <property type="entry name" value="Dihydrodipicolinate Reductase, domain 2"/>
    <property type="match status" value="1"/>
</dbReference>
<dbReference type="RefSeq" id="WP_039456491.1">
    <property type="nucleotide sequence ID" value="NZ_JSWE01000096.1"/>
</dbReference>
<feature type="active site" description="Proton donor/acceptor" evidence="13">
    <location>
        <position position="157"/>
    </location>
</feature>
<keyword evidence="5 13" id="KW-0220">Diaminopimelate biosynthesis</keyword>
<comment type="pathway">
    <text evidence="9 13">Amino-acid biosynthesis; L-lysine biosynthesis via DAP pathway; (S)-tetrahydrodipicolinate from L-aspartate: step 4/4.</text>
</comment>
<dbReference type="GO" id="GO:0005737">
    <property type="term" value="C:cytoplasm"/>
    <property type="evidence" value="ECO:0007669"/>
    <property type="project" value="UniProtKB-SubCell"/>
</dbReference>
<dbReference type="EC" id="1.17.1.8" evidence="10 13"/>
<accession>A0A0C1MTH1</accession>
<feature type="binding site" evidence="13">
    <location>
        <begin position="7"/>
        <end position="12"/>
    </location>
    <ligand>
        <name>NAD(+)</name>
        <dbReference type="ChEBI" id="CHEBI:57540"/>
    </ligand>
</feature>
<keyword evidence="8 13" id="KW-0457">Lysine biosynthesis</keyword>
<feature type="domain" description="Dihydrodipicolinate reductase N-terminal" evidence="14">
    <location>
        <begin position="1"/>
        <end position="127"/>
    </location>
</feature>
<comment type="catalytic activity">
    <reaction evidence="12 13">
        <text>(S)-2,3,4,5-tetrahydrodipicolinate + NAD(+) + H2O = (2S,4S)-4-hydroxy-2,3,4,5-tetrahydrodipicolinate + NADH + H(+)</text>
        <dbReference type="Rhea" id="RHEA:35323"/>
        <dbReference type="ChEBI" id="CHEBI:15377"/>
        <dbReference type="ChEBI" id="CHEBI:15378"/>
        <dbReference type="ChEBI" id="CHEBI:16845"/>
        <dbReference type="ChEBI" id="CHEBI:57540"/>
        <dbReference type="ChEBI" id="CHEBI:57945"/>
        <dbReference type="ChEBI" id="CHEBI:67139"/>
        <dbReference type="EC" id="1.17.1.8"/>
    </reaction>
</comment>
<dbReference type="SUPFAM" id="SSF55347">
    <property type="entry name" value="Glyceraldehyde-3-phosphate dehydrogenase-like, C-terminal domain"/>
    <property type="match status" value="1"/>
</dbReference>
<evidence type="ECO:0000259" key="15">
    <source>
        <dbReference type="Pfam" id="PF05173"/>
    </source>
</evidence>
<dbReference type="AlphaFoldDB" id="A0A0C1MTH1"/>
<evidence type="ECO:0000256" key="8">
    <source>
        <dbReference type="ARBA" id="ARBA00023154"/>
    </source>
</evidence>
<feature type="binding site" evidence="13">
    <location>
        <begin position="124"/>
        <end position="127"/>
    </location>
    <ligand>
        <name>NAD(+)</name>
        <dbReference type="ChEBI" id="CHEBI:57540"/>
    </ligand>
</feature>
<organism evidence="16 17">
    <name type="scientific">Candidatus Jidaibacter acanthamoebae</name>
    <dbReference type="NCBI Taxonomy" id="86105"/>
    <lineage>
        <taxon>Bacteria</taxon>
        <taxon>Pseudomonadati</taxon>
        <taxon>Pseudomonadota</taxon>
        <taxon>Alphaproteobacteria</taxon>
        <taxon>Rickettsiales</taxon>
        <taxon>Candidatus Midichloriaceae</taxon>
        <taxon>Candidatus Jidaibacter</taxon>
    </lineage>
</organism>
<dbReference type="InterPro" id="IPR022663">
    <property type="entry name" value="DapB_C"/>
</dbReference>
<keyword evidence="7 13" id="KW-0520">NAD</keyword>
<name>A0A0C1MTH1_9RICK</name>
<gene>
    <name evidence="16" type="primary">dapB_2</name>
    <name evidence="13" type="synonym">dapB</name>
    <name evidence="16" type="ORF">NF27_DT01660</name>
</gene>
<dbReference type="OrthoDB" id="9790352at2"/>
<dbReference type="PROSITE" id="PS01298">
    <property type="entry name" value="DAPB"/>
    <property type="match status" value="1"/>
</dbReference>
<dbReference type="PANTHER" id="PTHR20836">
    <property type="entry name" value="DIHYDRODIPICOLINATE REDUCTASE"/>
    <property type="match status" value="1"/>
</dbReference>
<dbReference type="CDD" id="cd02274">
    <property type="entry name" value="DHDPR_N"/>
    <property type="match status" value="1"/>
</dbReference>
<feature type="binding site" evidence="13">
    <location>
        <position position="158"/>
    </location>
    <ligand>
        <name>(S)-2,3,4,5-tetrahydrodipicolinate</name>
        <dbReference type="ChEBI" id="CHEBI:16845"/>
    </ligand>
</feature>
<evidence type="ECO:0000256" key="3">
    <source>
        <dbReference type="ARBA" id="ARBA00022605"/>
    </source>
</evidence>
<dbReference type="HAMAP" id="MF_00102">
    <property type="entry name" value="DapB"/>
    <property type="match status" value="1"/>
</dbReference>
<keyword evidence="4 13" id="KW-0521">NADP</keyword>
<dbReference type="PANTHER" id="PTHR20836:SF0">
    <property type="entry name" value="4-HYDROXY-TETRAHYDRODIPICOLINATE REDUCTASE 1, CHLOROPLASTIC-RELATED"/>
    <property type="match status" value="1"/>
</dbReference>
<dbReference type="Pfam" id="PF05173">
    <property type="entry name" value="DapB_C"/>
    <property type="match status" value="1"/>
</dbReference>
<feature type="binding site" evidence="13">
    <location>
        <begin position="100"/>
        <end position="102"/>
    </location>
    <ligand>
        <name>NAD(+)</name>
        <dbReference type="ChEBI" id="CHEBI:57540"/>
    </ligand>
</feature>
<feature type="binding site" evidence="13">
    <location>
        <position position="45"/>
    </location>
    <ligand>
        <name>NADP(+)</name>
        <dbReference type="ChEBI" id="CHEBI:58349"/>
    </ligand>
</feature>
<comment type="similarity">
    <text evidence="1 13">Belongs to the DapB family.</text>
</comment>
<feature type="active site" description="Proton donor" evidence="13">
    <location>
        <position position="161"/>
    </location>
</feature>
<evidence type="ECO:0000313" key="17">
    <source>
        <dbReference type="Proteomes" id="UP000031258"/>
    </source>
</evidence>
<dbReference type="InterPro" id="IPR000846">
    <property type="entry name" value="DapB_N"/>
</dbReference>
<feature type="binding site" evidence="13">
    <location>
        <position position="44"/>
    </location>
    <ligand>
        <name>NAD(+)</name>
        <dbReference type="ChEBI" id="CHEBI:57540"/>
    </ligand>
</feature>
<evidence type="ECO:0000256" key="11">
    <source>
        <dbReference type="ARBA" id="ARBA00049080"/>
    </source>
</evidence>
<evidence type="ECO:0000256" key="12">
    <source>
        <dbReference type="ARBA" id="ARBA00049396"/>
    </source>
</evidence>
<comment type="caution">
    <text evidence="13">Was originally thought to be a dihydrodipicolinate reductase (DHDPR), catalyzing the conversion of dihydrodipicolinate to tetrahydrodipicolinate. However, it was shown in E.coli that the substrate of the enzymatic reaction is not dihydrodipicolinate (DHDP) but in fact (2S,4S)-4-hydroxy-2,3,4,5-tetrahydrodipicolinic acid (HTPA), the product released by the DapA-catalyzed reaction.</text>
</comment>
<evidence type="ECO:0000256" key="1">
    <source>
        <dbReference type="ARBA" id="ARBA00006642"/>
    </source>
</evidence>
<evidence type="ECO:0000256" key="7">
    <source>
        <dbReference type="ARBA" id="ARBA00023027"/>
    </source>
</evidence>
<keyword evidence="2 13" id="KW-0963">Cytoplasm</keyword>
<dbReference type="GO" id="GO:0051287">
    <property type="term" value="F:NAD binding"/>
    <property type="evidence" value="ECO:0007669"/>
    <property type="project" value="UniProtKB-UniRule"/>
</dbReference>
<evidence type="ECO:0000256" key="9">
    <source>
        <dbReference type="ARBA" id="ARBA00037922"/>
    </source>
</evidence>
<dbReference type="InterPro" id="IPR036291">
    <property type="entry name" value="NAD(P)-bd_dom_sf"/>
</dbReference>
<sequence>MKVGIIGASGRMGQELVKVAFEEMEHNKCQLIGASVRNSSYLLDKEIINPIENKSIGVAYSDNIENIIKNADVIIDFTGASYSLKVAELANKYKTVHICGTTGFNHDEFDRLTEIAKQTVLFWSPNMSIAIYTLSMLAEKAAALLGESFDIEVLEMHHKYKIDAPSGTALMLGKSAAKGRGINFEDSKVLNRSGSNGVRQEGSIGFAALRGGSVVGEHSVIFASANEKIELSHTMYNRKAYAENAFKIAYWASTQLPGKIYTIEDYINTK</sequence>
<dbReference type="InterPro" id="IPR022664">
    <property type="entry name" value="DapB_N_CS"/>
</dbReference>
<evidence type="ECO:0000256" key="4">
    <source>
        <dbReference type="ARBA" id="ARBA00022857"/>
    </source>
</evidence>
<dbReference type="Pfam" id="PF01113">
    <property type="entry name" value="DapB_N"/>
    <property type="match status" value="1"/>
</dbReference>
<evidence type="ECO:0000256" key="13">
    <source>
        <dbReference type="HAMAP-Rule" id="MF_00102"/>
    </source>
</evidence>
<keyword evidence="3 13" id="KW-0028">Amino-acid biosynthesis</keyword>
<evidence type="ECO:0000256" key="2">
    <source>
        <dbReference type="ARBA" id="ARBA00022490"/>
    </source>
</evidence>
<dbReference type="SUPFAM" id="SSF51735">
    <property type="entry name" value="NAD(P)-binding Rossmann-fold domains"/>
    <property type="match status" value="1"/>
</dbReference>
<proteinExistence type="inferred from homology"/>
<feature type="binding site" evidence="13">
    <location>
        <begin position="167"/>
        <end position="168"/>
    </location>
    <ligand>
        <name>(S)-2,3,4,5-tetrahydrodipicolinate</name>
        <dbReference type="ChEBI" id="CHEBI:16845"/>
    </ligand>
</feature>
<dbReference type="NCBIfam" id="TIGR00036">
    <property type="entry name" value="dapB"/>
    <property type="match status" value="1"/>
</dbReference>
<keyword evidence="6 13" id="KW-0560">Oxidoreductase</keyword>
<evidence type="ECO:0000256" key="6">
    <source>
        <dbReference type="ARBA" id="ARBA00023002"/>
    </source>
</evidence>
<dbReference type="GO" id="GO:0050661">
    <property type="term" value="F:NADP binding"/>
    <property type="evidence" value="ECO:0007669"/>
    <property type="project" value="UniProtKB-UniRule"/>
</dbReference>